<dbReference type="EMBL" id="BARV01017945">
    <property type="protein sequence ID" value="GAI29099.1"/>
    <property type="molecule type" value="Genomic_DNA"/>
</dbReference>
<evidence type="ECO:0000313" key="4">
    <source>
        <dbReference type="EMBL" id="GAI29099.1"/>
    </source>
</evidence>
<protein>
    <recommendedName>
        <fullName evidence="5">Zinc ABC transporter substrate-binding protein</fullName>
    </recommendedName>
</protein>
<evidence type="ECO:0008006" key="5">
    <source>
        <dbReference type="Google" id="ProtNLM"/>
    </source>
</evidence>
<dbReference type="PANTHER" id="PTHR42953:SF3">
    <property type="entry name" value="HIGH-AFFINITY ZINC UPTAKE SYSTEM PROTEIN ZNUA"/>
    <property type="match status" value="1"/>
</dbReference>
<dbReference type="GO" id="GO:0030001">
    <property type="term" value="P:metal ion transport"/>
    <property type="evidence" value="ECO:0007669"/>
    <property type="project" value="InterPro"/>
</dbReference>
<dbReference type="InterPro" id="IPR050492">
    <property type="entry name" value="Bact_metal-bind_prot9"/>
</dbReference>
<keyword evidence="3" id="KW-0732">Signal</keyword>
<comment type="similarity">
    <text evidence="1">Belongs to the bacterial solute-binding protein 9 family.</text>
</comment>
<accession>X1PDV8</accession>
<evidence type="ECO:0000256" key="3">
    <source>
        <dbReference type="ARBA" id="ARBA00022729"/>
    </source>
</evidence>
<proteinExistence type="inferred from homology"/>
<dbReference type="InterPro" id="IPR006127">
    <property type="entry name" value="ZnuA-like"/>
</dbReference>
<dbReference type="AlphaFoldDB" id="X1PDV8"/>
<comment type="caution">
    <text evidence="4">The sequence shown here is derived from an EMBL/GenBank/DDBJ whole genome shotgun (WGS) entry which is preliminary data.</text>
</comment>
<organism evidence="4">
    <name type="scientific">marine sediment metagenome</name>
    <dbReference type="NCBI Taxonomy" id="412755"/>
    <lineage>
        <taxon>unclassified sequences</taxon>
        <taxon>metagenomes</taxon>
        <taxon>ecological metagenomes</taxon>
    </lineage>
</organism>
<dbReference type="SUPFAM" id="SSF53807">
    <property type="entry name" value="Helical backbone' metal receptor"/>
    <property type="match status" value="1"/>
</dbReference>
<evidence type="ECO:0000256" key="2">
    <source>
        <dbReference type="ARBA" id="ARBA00022448"/>
    </source>
</evidence>
<evidence type="ECO:0000256" key="1">
    <source>
        <dbReference type="ARBA" id="ARBA00011028"/>
    </source>
</evidence>
<dbReference type="GO" id="GO:0046872">
    <property type="term" value="F:metal ion binding"/>
    <property type="evidence" value="ECO:0007669"/>
    <property type="project" value="InterPro"/>
</dbReference>
<gene>
    <name evidence="4" type="ORF">S06H3_30466</name>
</gene>
<sequence length="263" mass="28277">SCARPSADIIAGSSLIAGIAQDIAGGKLEIHNLIPPGMCPGHYDVKPSDVETLANSKAFIIHNWQQDKANITGLIEAADNPEIIVKVIDVPDAPMVPEVQSETIDKIAQALSEIDLANSEYYQRRAEERAQAILAKGQEIKNRLQEGKVSQAKVICSDYQAGFVSWAGFDIVATYGRPEELSVAEVEELVVEAKEAGVALVIDNLQSGTTATSEAMAKDIGAIQVIISNFPGGFEGTETWEKAIKKNGDLILDALAQWRQQHG</sequence>
<feature type="non-terminal residue" evidence="4">
    <location>
        <position position="1"/>
    </location>
</feature>
<name>X1PDV8_9ZZZZ</name>
<dbReference type="Pfam" id="PF01297">
    <property type="entry name" value="ZnuA"/>
    <property type="match status" value="1"/>
</dbReference>
<dbReference type="Gene3D" id="3.40.50.1980">
    <property type="entry name" value="Nitrogenase molybdenum iron protein domain"/>
    <property type="match status" value="1"/>
</dbReference>
<keyword evidence="2" id="KW-0813">Transport</keyword>
<reference evidence="4" key="1">
    <citation type="journal article" date="2014" name="Front. Microbiol.">
        <title>High frequency of phylogenetically diverse reductive dehalogenase-homologous genes in deep subseafloor sedimentary metagenomes.</title>
        <authorList>
            <person name="Kawai M."/>
            <person name="Futagami T."/>
            <person name="Toyoda A."/>
            <person name="Takaki Y."/>
            <person name="Nishi S."/>
            <person name="Hori S."/>
            <person name="Arai W."/>
            <person name="Tsubouchi T."/>
            <person name="Morono Y."/>
            <person name="Uchiyama I."/>
            <person name="Ito T."/>
            <person name="Fujiyama A."/>
            <person name="Inagaki F."/>
            <person name="Takami H."/>
        </authorList>
    </citation>
    <scope>NUCLEOTIDE SEQUENCE</scope>
    <source>
        <strain evidence="4">Expedition CK06-06</strain>
    </source>
</reference>
<dbReference type="PANTHER" id="PTHR42953">
    <property type="entry name" value="HIGH-AFFINITY ZINC UPTAKE SYSTEM PROTEIN ZNUA-RELATED"/>
    <property type="match status" value="1"/>
</dbReference>